<protein>
    <submittedName>
        <fullName evidence="2">Membrane-bound lytic murein transglycosylase D</fullName>
        <ecNumber evidence="2">4.2.2.-</ecNumber>
    </submittedName>
</protein>
<dbReference type="GO" id="GO:0000270">
    <property type="term" value="P:peptidoglycan metabolic process"/>
    <property type="evidence" value="ECO:0007669"/>
    <property type="project" value="InterPro"/>
</dbReference>
<gene>
    <name evidence="2" type="ORF">EZS27_023583</name>
</gene>
<dbReference type="InterPro" id="IPR018392">
    <property type="entry name" value="LysM"/>
</dbReference>
<dbReference type="EMBL" id="SNRY01001994">
    <property type="protein sequence ID" value="KAA6327425.1"/>
    <property type="molecule type" value="Genomic_DNA"/>
</dbReference>
<dbReference type="SUPFAM" id="SSF53955">
    <property type="entry name" value="Lysozyme-like"/>
    <property type="match status" value="1"/>
</dbReference>
<dbReference type="InterPro" id="IPR036779">
    <property type="entry name" value="LysM_dom_sf"/>
</dbReference>
<feature type="domain" description="LysM" evidence="1">
    <location>
        <begin position="398"/>
        <end position="441"/>
    </location>
</feature>
<dbReference type="PROSITE" id="PS51782">
    <property type="entry name" value="LYSM"/>
    <property type="match status" value="1"/>
</dbReference>
<dbReference type="GO" id="GO:0008933">
    <property type="term" value="F:peptidoglycan lytic transglycosylase activity"/>
    <property type="evidence" value="ECO:0007669"/>
    <property type="project" value="InterPro"/>
</dbReference>
<dbReference type="GO" id="GO:0016020">
    <property type="term" value="C:membrane"/>
    <property type="evidence" value="ECO:0007669"/>
    <property type="project" value="InterPro"/>
</dbReference>
<dbReference type="InterPro" id="IPR000189">
    <property type="entry name" value="Transglyc_AS"/>
</dbReference>
<organism evidence="2">
    <name type="scientific">termite gut metagenome</name>
    <dbReference type="NCBI Taxonomy" id="433724"/>
    <lineage>
        <taxon>unclassified sequences</taxon>
        <taxon>metagenomes</taxon>
        <taxon>organismal metagenomes</taxon>
    </lineage>
</organism>
<dbReference type="Pfam" id="PF01476">
    <property type="entry name" value="LysM"/>
    <property type="match status" value="1"/>
</dbReference>
<accession>A0A5J4R1I2</accession>
<sequence length="448" mass="50789">MNSRTRKSNYLSSCCLAGGLLLSIIGTRANAQDTVEIITHEGEKENHEIIDLPVSMTYPIDSLLSDWNIKTYITLKPDCNNASNENPVYPDSVYIKRMSYIPTIMELPYNEIVRKFIDLYTGQRMRNRVSIMLSVSNFYTPIFEHALDAYDLPLELKYLPIIESALNPSAVSRAGASGLWQFMIGTGKLYGLESNSLVDERRDPIKSTWAAAHYLKDLYNIYNDWNLVIAAYNCGPGNVNKAIRRSGGKTDYWSIYPYLPRETRGYVPAFIAVNYVMSYYCDHNICPLETNIPPVNTDTIQVNQRLHFKQITEICNISIEELKSLNPQYKKDIIPGGKTYNLRLPYEQLSAFIDKQDTIYTHREKELFNNRTTVTASTRNPRSASSGGTTYTSADGVTYHKIKNGETLSVIAKRYRVSVNDLKIWNNLSGSQITAGKQLKILKLGVTT</sequence>
<dbReference type="Gene3D" id="3.10.350.10">
    <property type="entry name" value="LysM domain"/>
    <property type="match status" value="1"/>
</dbReference>
<dbReference type="Gene3D" id="1.10.530.10">
    <property type="match status" value="1"/>
</dbReference>
<evidence type="ECO:0000259" key="1">
    <source>
        <dbReference type="PROSITE" id="PS51782"/>
    </source>
</evidence>
<dbReference type="InterPro" id="IPR023346">
    <property type="entry name" value="Lysozyme-like_dom_sf"/>
</dbReference>
<evidence type="ECO:0000313" key="2">
    <source>
        <dbReference type="EMBL" id="KAA6327425.1"/>
    </source>
</evidence>
<reference evidence="2" key="1">
    <citation type="submission" date="2019-03" db="EMBL/GenBank/DDBJ databases">
        <title>Single cell metagenomics reveals metabolic interactions within the superorganism composed of flagellate Streblomastix strix and complex community of Bacteroidetes bacteria on its surface.</title>
        <authorList>
            <person name="Treitli S.C."/>
            <person name="Kolisko M."/>
            <person name="Husnik F."/>
            <person name="Keeling P."/>
            <person name="Hampl V."/>
        </authorList>
    </citation>
    <scope>NUCLEOTIDE SEQUENCE</scope>
    <source>
        <strain evidence="2">STM</strain>
    </source>
</reference>
<dbReference type="SUPFAM" id="SSF54106">
    <property type="entry name" value="LysM domain"/>
    <property type="match status" value="1"/>
</dbReference>
<comment type="caution">
    <text evidence="2">The sequence shown here is derived from an EMBL/GenBank/DDBJ whole genome shotgun (WGS) entry which is preliminary data.</text>
</comment>
<dbReference type="PANTHER" id="PTHR37423">
    <property type="entry name" value="SOLUBLE LYTIC MUREIN TRANSGLYCOSYLASE-RELATED"/>
    <property type="match status" value="1"/>
</dbReference>
<dbReference type="CDD" id="cd16894">
    <property type="entry name" value="MltD-like"/>
    <property type="match status" value="1"/>
</dbReference>
<proteinExistence type="predicted"/>
<dbReference type="SMART" id="SM00257">
    <property type="entry name" value="LysM"/>
    <property type="match status" value="1"/>
</dbReference>
<name>A0A5J4R1I2_9ZZZZ</name>
<keyword evidence="2" id="KW-0456">Lyase</keyword>
<dbReference type="CDD" id="cd00118">
    <property type="entry name" value="LysM"/>
    <property type="match status" value="1"/>
</dbReference>
<dbReference type="EC" id="4.2.2.-" evidence="2"/>
<dbReference type="InterPro" id="IPR008258">
    <property type="entry name" value="Transglycosylase_SLT_dom_1"/>
</dbReference>
<dbReference type="AlphaFoldDB" id="A0A5J4R1I2"/>
<dbReference type="PANTHER" id="PTHR37423:SF2">
    <property type="entry name" value="MEMBRANE-BOUND LYTIC MUREIN TRANSGLYCOSYLASE C"/>
    <property type="match status" value="1"/>
</dbReference>
<dbReference type="Pfam" id="PF01464">
    <property type="entry name" value="SLT"/>
    <property type="match status" value="1"/>
</dbReference>
<dbReference type="PROSITE" id="PS00922">
    <property type="entry name" value="TRANSGLYCOSYLASE"/>
    <property type="match status" value="1"/>
</dbReference>